<evidence type="ECO:0000313" key="1">
    <source>
        <dbReference type="EMBL" id="SIQ93739.1"/>
    </source>
</evidence>
<organism evidence="1 2">
    <name type="scientific">Acidiphilium rubrum</name>
    <dbReference type="NCBI Taxonomy" id="526"/>
    <lineage>
        <taxon>Bacteria</taxon>
        <taxon>Pseudomonadati</taxon>
        <taxon>Pseudomonadota</taxon>
        <taxon>Alphaproteobacteria</taxon>
        <taxon>Acetobacterales</taxon>
        <taxon>Acidocellaceae</taxon>
        <taxon>Acidiphilium</taxon>
    </lineage>
</organism>
<comment type="caution">
    <text evidence="1">The sequence shown here is derived from an EMBL/GenBank/DDBJ whole genome shotgun (WGS) entry which is preliminary data.</text>
</comment>
<name>A0A8G2FED7_ACIRU</name>
<dbReference type="EMBL" id="FTNE01000012">
    <property type="protein sequence ID" value="SIQ93739.1"/>
    <property type="molecule type" value="Genomic_DNA"/>
</dbReference>
<accession>A0A8G2FED7</accession>
<dbReference type="AlphaFoldDB" id="A0A8G2FED7"/>
<dbReference type="RefSeq" id="WP_029312352.1">
    <property type="nucleotide sequence ID" value="NZ_FTNE01000012.1"/>
</dbReference>
<reference evidence="1 2" key="1">
    <citation type="submission" date="2017-01" db="EMBL/GenBank/DDBJ databases">
        <authorList>
            <person name="Varghese N."/>
            <person name="Submissions S."/>
        </authorList>
    </citation>
    <scope>NUCLEOTIDE SEQUENCE [LARGE SCALE GENOMIC DNA]</scope>
    <source>
        <strain evidence="1 2">ATCC 35905</strain>
    </source>
</reference>
<sequence>MLLTYTDTNVVRFPRELRCFDLDALIAVEPDIMQADQLSERYELDILPFDLIDVAETEARERIAALNAADAAAFQATLRRMSAQAFARAIELCIHAKKVDARARRLRRQADAAKPAEFGFLNVCAEDAERTAAIATLAALTEAHRARGIDAAVSLKLQGCDRFFPFGLVTLPAGKRG</sequence>
<protein>
    <submittedName>
        <fullName evidence="1">Uncharacterized protein</fullName>
    </submittedName>
</protein>
<dbReference type="Proteomes" id="UP000186308">
    <property type="component" value="Unassembled WGS sequence"/>
</dbReference>
<proteinExistence type="predicted"/>
<keyword evidence="2" id="KW-1185">Reference proteome</keyword>
<gene>
    <name evidence="1" type="ORF">SAMN05421828_11223</name>
</gene>
<evidence type="ECO:0000313" key="2">
    <source>
        <dbReference type="Proteomes" id="UP000186308"/>
    </source>
</evidence>